<evidence type="ECO:0000256" key="3">
    <source>
        <dbReference type="ARBA" id="ARBA00012438"/>
    </source>
</evidence>
<evidence type="ECO:0000256" key="4">
    <source>
        <dbReference type="ARBA" id="ARBA00022475"/>
    </source>
</evidence>
<reference evidence="17 18" key="1">
    <citation type="journal article" date="2010" name="Stand. Genomic Sci.">
        <title>Complete genome sequence of Desulfarculus baarsii type strain (2st14).</title>
        <authorList>
            <person name="Sun H."/>
            <person name="Spring S."/>
            <person name="Lapidus A."/>
            <person name="Davenport K."/>
            <person name="Del Rio T.G."/>
            <person name="Tice H."/>
            <person name="Nolan M."/>
            <person name="Copeland A."/>
            <person name="Cheng J.F."/>
            <person name="Lucas S."/>
            <person name="Tapia R."/>
            <person name="Goodwin L."/>
            <person name="Pitluck S."/>
            <person name="Ivanova N."/>
            <person name="Pagani I."/>
            <person name="Mavromatis K."/>
            <person name="Ovchinnikova G."/>
            <person name="Pati A."/>
            <person name="Chen A."/>
            <person name="Palaniappan K."/>
            <person name="Hauser L."/>
            <person name="Chang Y.J."/>
            <person name="Jeffries C.D."/>
            <person name="Detter J.C."/>
            <person name="Han C."/>
            <person name="Rohde M."/>
            <person name="Brambilla E."/>
            <person name="Goker M."/>
            <person name="Woyke T."/>
            <person name="Bristow J."/>
            <person name="Eisen J.A."/>
            <person name="Markowitz V."/>
            <person name="Hugenholtz P."/>
            <person name="Kyrpides N.C."/>
            <person name="Klenk H.P."/>
            <person name="Land M."/>
        </authorList>
    </citation>
    <scope>NUCLEOTIDE SEQUENCE [LARGE SCALE GENOMIC DNA]</scope>
    <source>
        <strain evidence="18">ATCC 33931 / DSM 2075 / LMG 7858 / VKM B-1802 / 2st14</strain>
    </source>
</reference>
<keyword evidence="13 15" id="KW-0472">Membrane</keyword>
<dbReference type="Gene3D" id="3.30.565.10">
    <property type="entry name" value="Histidine kinase-like ATPase, C-terminal domain"/>
    <property type="match status" value="1"/>
</dbReference>
<organism evidence="17 18">
    <name type="scientific">Desulfarculus baarsii (strain ATCC 33931 / DSM 2075 / LMG 7858 / VKM B-1802 / 2st14)</name>
    <dbReference type="NCBI Taxonomy" id="644282"/>
    <lineage>
        <taxon>Bacteria</taxon>
        <taxon>Pseudomonadati</taxon>
        <taxon>Thermodesulfobacteriota</taxon>
        <taxon>Desulfarculia</taxon>
        <taxon>Desulfarculales</taxon>
        <taxon>Desulfarculaceae</taxon>
        <taxon>Desulfarculus</taxon>
    </lineage>
</organism>
<keyword evidence="5" id="KW-0597">Phosphoprotein</keyword>
<dbReference type="Gene3D" id="1.10.287.130">
    <property type="match status" value="1"/>
</dbReference>
<dbReference type="KEGG" id="dbr:Deba_0038"/>
<dbReference type="HOGENOM" id="CLU_023166_1_0_7"/>
<dbReference type="InterPro" id="IPR003661">
    <property type="entry name" value="HisK_dim/P_dom"/>
</dbReference>
<evidence type="ECO:0000256" key="11">
    <source>
        <dbReference type="ARBA" id="ARBA00022989"/>
    </source>
</evidence>
<dbReference type="InterPro" id="IPR036890">
    <property type="entry name" value="HATPase_C_sf"/>
</dbReference>
<keyword evidence="6" id="KW-0808">Transferase</keyword>
<dbReference type="InterPro" id="IPR036097">
    <property type="entry name" value="HisK_dim/P_sf"/>
</dbReference>
<evidence type="ECO:0000256" key="14">
    <source>
        <dbReference type="SAM" id="MobiDB-lite"/>
    </source>
</evidence>
<keyword evidence="11 15" id="KW-1133">Transmembrane helix</keyword>
<dbReference type="Pfam" id="PF02743">
    <property type="entry name" value="dCache_1"/>
    <property type="match status" value="1"/>
</dbReference>
<dbReference type="GO" id="GO:0000155">
    <property type="term" value="F:phosphorelay sensor kinase activity"/>
    <property type="evidence" value="ECO:0007669"/>
    <property type="project" value="InterPro"/>
</dbReference>
<dbReference type="SUPFAM" id="SSF55874">
    <property type="entry name" value="ATPase domain of HSP90 chaperone/DNA topoisomerase II/histidine kinase"/>
    <property type="match status" value="1"/>
</dbReference>
<dbReference type="Gene3D" id="3.30.450.20">
    <property type="entry name" value="PAS domain"/>
    <property type="match status" value="1"/>
</dbReference>
<evidence type="ECO:0000256" key="7">
    <source>
        <dbReference type="ARBA" id="ARBA00022692"/>
    </source>
</evidence>
<accession>E1QD98</accession>
<feature type="domain" description="Histidine kinase" evidence="16">
    <location>
        <begin position="354"/>
        <end position="569"/>
    </location>
</feature>
<evidence type="ECO:0000259" key="16">
    <source>
        <dbReference type="PROSITE" id="PS50109"/>
    </source>
</evidence>
<keyword evidence="12" id="KW-0902">Two-component regulatory system</keyword>
<evidence type="ECO:0000256" key="2">
    <source>
        <dbReference type="ARBA" id="ARBA00004651"/>
    </source>
</evidence>
<dbReference type="PROSITE" id="PS50109">
    <property type="entry name" value="HIS_KIN"/>
    <property type="match status" value="1"/>
</dbReference>
<evidence type="ECO:0000256" key="15">
    <source>
        <dbReference type="SAM" id="Phobius"/>
    </source>
</evidence>
<name>E1QD98_DESB2</name>
<dbReference type="EMBL" id="CP002085">
    <property type="protein sequence ID" value="ADK83417.1"/>
    <property type="molecule type" value="Genomic_DNA"/>
</dbReference>
<evidence type="ECO:0000256" key="10">
    <source>
        <dbReference type="ARBA" id="ARBA00022840"/>
    </source>
</evidence>
<evidence type="ECO:0000256" key="9">
    <source>
        <dbReference type="ARBA" id="ARBA00022777"/>
    </source>
</evidence>
<dbReference type="CDD" id="cd00082">
    <property type="entry name" value="HisKA"/>
    <property type="match status" value="1"/>
</dbReference>
<dbReference type="SMART" id="SM00388">
    <property type="entry name" value="HisKA"/>
    <property type="match status" value="1"/>
</dbReference>
<dbReference type="GO" id="GO:0005886">
    <property type="term" value="C:plasma membrane"/>
    <property type="evidence" value="ECO:0007669"/>
    <property type="project" value="UniProtKB-SubCell"/>
</dbReference>
<dbReference type="Proteomes" id="UP000009047">
    <property type="component" value="Chromosome"/>
</dbReference>
<proteinExistence type="predicted"/>
<feature type="transmembrane region" description="Helical" evidence="15">
    <location>
        <begin position="32"/>
        <end position="52"/>
    </location>
</feature>
<sequence>MGLWRKIKPAFWDRRDSRLELLNYRRLWRTTFVSAVVVTLMPLVLLTAVNFYQFEQQYQLQRNEIASQTQRLLVKARVQAADFLDSRKAALTFVNMDNSAEQLADQDRLAVIFSRLRQSFGGVVDLGLIDAQGVQQAYVGPYALRGRNYTDQEWYQVVLIRGVYISDVFLGHRNFPHFVIAVRHEQDGENPSVLRATIDTGRLNVLLRAIDQQSTGEVFLVNQDGVLQTPSLRFGGVLSRFPLRPTAARLAQVVEEFKDPSGKAALVGMAEIEGTPFAVVVVSQPKALLAKWDLLRINVIVMVLVSVMAILAVVWWGSTNLVSRIYEADLRRAQMLHEVEYTNKLASIGRLAAGVAHEINNPVAIINEKVGLMKDLLAVSDDFAHRDKFLKQAAVIQDSVKRVSDITHRLLGFARHLPVKYEQIHLEALLREVLGFLGREAQYRNVTIDMDIHDDLTAIEADKGQLQQVFLNIINNAMAAVADGGRIAIAAGLDDARHVAVTVSDDGVGIPPEDLKRIFEPFFSTKGERGTGLGLSITYGIVRKLGGRIEVSSAPGEGTTFKIVLPLKQDGDRAGTGQAGGPERAPAANTPTKGDNE</sequence>
<dbReference type="SUPFAM" id="SSF47384">
    <property type="entry name" value="Homodimeric domain of signal transducing histidine kinase"/>
    <property type="match status" value="1"/>
</dbReference>
<dbReference type="EC" id="2.7.13.3" evidence="3"/>
<comment type="subcellular location">
    <subcellularLocation>
        <location evidence="2">Cell membrane</location>
        <topology evidence="2">Multi-pass membrane protein</topology>
    </subcellularLocation>
</comment>
<keyword evidence="18" id="KW-1185">Reference proteome</keyword>
<evidence type="ECO:0000256" key="1">
    <source>
        <dbReference type="ARBA" id="ARBA00000085"/>
    </source>
</evidence>
<keyword evidence="8" id="KW-0547">Nucleotide-binding</keyword>
<dbReference type="PANTHER" id="PTHR43065">
    <property type="entry name" value="SENSOR HISTIDINE KINASE"/>
    <property type="match status" value="1"/>
</dbReference>
<evidence type="ECO:0000256" key="8">
    <source>
        <dbReference type="ARBA" id="ARBA00022741"/>
    </source>
</evidence>
<evidence type="ECO:0000256" key="13">
    <source>
        <dbReference type="ARBA" id="ARBA00023136"/>
    </source>
</evidence>
<evidence type="ECO:0000256" key="6">
    <source>
        <dbReference type="ARBA" id="ARBA00022679"/>
    </source>
</evidence>
<keyword evidence="7 15" id="KW-0812">Transmembrane</keyword>
<dbReference type="PRINTS" id="PR00344">
    <property type="entry name" value="BCTRLSENSOR"/>
</dbReference>
<dbReference type="InterPro" id="IPR003594">
    <property type="entry name" value="HATPase_dom"/>
</dbReference>
<keyword evidence="9 17" id="KW-0418">Kinase</keyword>
<feature type="region of interest" description="Disordered" evidence="14">
    <location>
        <begin position="566"/>
        <end position="597"/>
    </location>
</feature>
<dbReference type="SMART" id="SM00387">
    <property type="entry name" value="HATPase_c"/>
    <property type="match status" value="1"/>
</dbReference>
<evidence type="ECO:0000313" key="18">
    <source>
        <dbReference type="Proteomes" id="UP000009047"/>
    </source>
</evidence>
<dbReference type="eggNOG" id="COG4191">
    <property type="taxonomic scope" value="Bacteria"/>
</dbReference>
<comment type="catalytic activity">
    <reaction evidence="1">
        <text>ATP + protein L-histidine = ADP + protein N-phospho-L-histidine.</text>
        <dbReference type="EC" id="2.7.13.3"/>
    </reaction>
</comment>
<keyword evidence="4" id="KW-1003">Cell membrane</keyword>
<dbReference type="InterPro" id="IPR004358">
    <property type="entry name" value="Sig_transdc_His_kin-like_C"/>
</dbReference>
<evidence type="ECO:0000313" key="17">
    <source>
        <dbReference type="EMBL" id="ADK83417.1"/>
    </source>
</evidence>
<dbReference type="InterPro" id="IPR033479">
    <property type="entry name" value="dCache_1"/>
</dbReference>
<dbReference type="PANTHER" id="PTHR43065:SF46">
    <property type="entry name" value="C4-DICARBOXYLATE TRANSPORT SENSOR PROTEIN DCTB"/>
    <property type="match status" value="1"/>
</dbReference>
<dbReference type="InterPro" id="IPR005467">
    <property type="entry name" value="His_kinase_dom"/>
</dbReference>
<feature type="transmembrane region" description="Helical" evidence="15">
    <location>
        <begin position="294"/>
        <end position="316"/>
    </location>
</feature>
<protein>
    <recommendedName>
        <fullName evidence="3">histidine kinase</fullName>
        <ecNumber evidence="3">2.7.13.3</ecNumber>
    </recommendedName>
</protein>
<dbReference type="CDD" id="cd18774">
    <property type="entry name" value="PDC2_HK_sensor"/>
    <property type="match status" value="1"/>
</dbReference>
<evidence type="ECO:0000256" key="5">
    <source>
        <dbReference type="ARBA" id="ARBA00022553"/>
    </source>
</evidence>
<dbReference type="AlphaFoldDB" id="E1QD98"/>
<evidence type="ECO:0000256" key="12">
    <source>
        <dbReference type="ARBA" id="ARBA00023012"/>
    </source>
</evidence>
<dbReference type="STRING" id="644282.Deba_0038"/>
<gene>
    <name evidence="17" type="ordered locus">Deba_0038</name>
</gene>
<dbReference type="GO" id="GO:0005524">
    <property type="term" value="F:ATP binding"/>
    <property type="evidence" value="ECO:0007669"/>
    <property type="project" value="UniProtKB-KW"/>
</dbReference>
<keyword evidence="10" id="KW-0067">ATP-binding</keyword>
<dbReference type="Pfam" id="PF02518">
    <property type="entry name" value="HATPase_c"/>
    <property type="match status" value="1"/>
</dbReference>